<comment type="caution">
    <text evidence="2">The sequence shown here is derived from an EMBL/GenBank/DDBJ whole genome shotgun (WGS) entry which is preliminary data.</text>
</comment>
<dbReference type="KEGG" id="tve:TRV_05115"/>
<feature type="region of interest" description="Disordered" evidence="1">
    <location>
        <begin position="378"/>
        <end position="478"/>
    </location>
</feature>
<feature type="compositionally biased region" description="Gly residues" evidence="1">
    <location>
        <begin position="142"/>
        <end position="163"/>
    </location>
</feature>
<feature type="compositionally biased region" description="Acidic residues" evidence="1">
    <location>
        <begin position="398"/>
        <end position="408"/>
    </location>
</feature>
<feature type="compositionally biased region" description="Acidic residues" evidence="1">
    <location>
        <begin position="333"/>
        <end position="342"/>
    </location>
</feature>
<dbReference type="EMBL" id="ACYE01000260">
    <property type="protein sequence ID" value="EFE40163.1"/>
    <property type="molecule type" value="Genomic_DNA"/>
</dbReference>
<dbReference type="Proteomes" id="UP000008383">
    <property type="component" value="Unassembled WGS sequence"/>
</dbReference>
<feature type="region of interest" description="Disordered" evidence="1">
    <location>
        <begin position="27"/>
        <end position="210"/>
    </location>
</feature>
<feature type="compositionally biased region" description="Polar residues" evidence="1">
    <location>
        <begin position="461"/>
        <end position="470"/>
    </location>
</feature>
<evidence type="ECO:0000313" key="2">
    <source>
        <dbReference type="EMBL" id="EFE40163.1"/>
    </source>
</evidence>
<dbReference type="RefSeq" id="XP_003020781.1">
    <property type="nucleotide sequence ID" value="XM_003020735.1"/>
</dbReference>
<gene>
    <name evidence="2" type="ORF">TRV_05115</name>
</gene>
<sequence length="532" mass="58219">MPSDTQLPPKGPMYVLPAFLTDSRGFTDLEYSKPNQLPTPRGEKRNADGTIKEQPGQVSHLGMAAGDTTLPSDTLALAPEGQDRDMSEFSGGYDTEGEFGADEMEEDEEEDEEDESERDDEDKQQDTEGKKNGRRPDRDFGPGNGNGNGNSNGNGNGYGNGGDAGDDGYEGDSDDSGASTDCNFDDDESDGAPVFEPNNDGEVPSLDSVDPRTFGEIVFDTIESHMQTRVWVPDEESIAMIENETEGNSLFQNNAFQLPGEGSSSSESVHYYDLDDLYYAESVEETSDESNEDSEGNGSDNEFEAQIEEARNEDGDEAATSSVSTDDTHADDNSNDDMEYNDDTPYPHPIATEDMNTWYTDPILANVISHEAFNRLFPGRNITGSQQNAASRTRIWEDEPEDTPEDLPEQPTSPIIIDDLDTPSTSPGPEEENKENKYPESDTPEMESEVENGILEESAPGPSSSSNPQPWLNRYSPVEPRERQPMFFGADLRPVPSLAGRVPVLNVNPNGPRTQVHEWFGGVGANIQDVPE</sequence>
<feature type="compositionally biased region" description="Acidic residues" evidence="1">
    <location>
        <begin position="164"/>
        <end position="175"/>
    </location>
</feature>
<name>D4DDA7_TRIVH</name>
<evidence type="ECO:0000256" key="1">
    <source>
        <dbReference type="SAM" id="MobiDB-lite"/>
    </source>
</evidence>
<dbReference type="OrthoDB" id="4173886at2759"/>
<feature type="compositionally biased region" description="Polar residues" evidence="1">
    <location>
        <begin position="382"/>
        <end position="391"/>
    </location>
</feature>
<feature type="region of interest" description="Disordered" evidence="1">
    <location>
        <begin position="283"/>
        <end position="353"/>
    </location>
</feature>
<accession>D4DDA7</accession>
<feature type="compositionally biased region" description="Basic and acidic residues" evidence="1">
    <location>
        <begin position="124"/>
        <end position="140"/>
    </location>
</feature>
<organism evidence="2 3">
    <name type="scientific">Trichophyton verrucosum (strain HKI 0517)</name>
    <dbReference type="NCBI Taxonomy" id="663202"/>
    <lineage>
        <taxon>Eukaryota</taxon>
        <taxon>Fungi</taxon>
        <taxon>Dikarya</taxon>
        <taxon>Ascomycota</taxon>
        <taxon>Pezizomycotina</taxon>
        <taxon>Eurotiomycetes</taxon>
        <taxon>Eurotiomycetidae</taxon>
        <taxon>Onygenales</taxon>
        <taxon>Arthrodermataceae</taxon>
        <taxon>Trichophyton</taxon>
    </lineage>
</organism>
<reference evidence="3" key="1">
    <citation type="journal article" date="2011" name="Genome Biol.">
        <title>Comparative and functional genomics provide insights into the pathogenicity of dermatophytic fungi.</title>
        <authorList>
            <person name="Burmester A."/>
            <person name="Shelest E."/>
            <person name="Gloeckner G."/>
            <person name="Heddergott C."/>
            <person name="Schindler S."/>
            <person name="Staib P."/>
            <person name="Heidel A."/>
            <person name="Felder M."/>
            <person name="Petzold A."/>
            <person name="Szafranski K."/>
            <person name="Feuermann M."/>
            <person name="Pedruzzi I."/>
            <person name="Priebe S."/>
            <person name="Groth M."/>
            <person name="Winkler R."/>
            <person name="Li W."/>
            <person name="Kniemeyer O."/>
            <person name="Schroeckh V."/>
            <person name="Hertweck C."/>
            <person name="Hube B."/>
            <person name="White T.C."/>
            <person name="Platzer M."/>
            <person name="Guthke R."/>
            <person name="Heitman J."/>
            <person name="Woestemeyer J."/>
            <person name="Zipfel P.F."/>
            <person name="Monod M."/>
            <person name="Brakhage A.A."/>
        </authorList>
    </citation>
    <scope>NUCLEOTIDE SEQUENCE [LARGE SCALE GENOMIC DNA]</scope>
    <source>
        <strain evidence="3">HKI 0517</strain>
    </source>
</reference>
<dbReference type="HOGENOM" id="CLU_537694_0_0_1"/>
<dbReference type="AlphaFoldDB" id="D4DDA7"/>
<feature type="compositionally biased region" description="Acidic residues" evidence="1">
    <location>
        <begin position="283"/>
        <end position="307"/>
    </location>
</feature>
<proteinExistence type="predicted"/>
<feature type="compositionally biased region" description="Acidic residues" evidence="1">
    <location>
        <begin position="95"/>
        <end position="123"/>
    </location>
</feature>
<evidence type="ECO:0000313" key="3">
    <source>
        <dbReference type="Proteomes" id="UP000008383"/>
    </source>
</evidence>
<protein>
    <submittedName>
        <fullName evidence="2">Uncharacterized protein</fullName>
    </submittedName>
</protein>
<keyword evidence="3" id="KW-1185">Reference proteome</keyword>
<feature type="compositionally biased region" description="Basic and acidic residues" evidence="1">
    <location>
        <begin position="41"/>
        <end position="51"/>
    </location>
</feature>
<dbReference type="GeneID" id="9577532"/>